<evidence type="ECO:0000256" key="1">
    <source>
        <dbReference type="ARBA" id="ARBA00013860"/>
    </source>
</evidence>
<dbReference type="CDD" id="cd16321">
    <property type="entry name" value="MraZ_C"/>
    <property type="match status" value="1"/>
</dbReference>
<dbReference type="SUPFAM" id="SSF89447">
    <property type="entry name" value="AbrB/MazE/MraZ-like"/>
    <property type="match status" value="1"/>
</dbReference>
<keyword evidence="4 7" id="KW-0805">Transcription regulation</keyword>
<proteinExistence type="inferred from homology"/>
<name>A0A4P8EEN3_9RHOB</name>
<dbReference type="Proteomes" id="UP000298631">
    <property type="component" value="Chromosome"/>
</dbReference>
<comment type="similarity">
    <text evidence="7">Belongs to the MraZ family.</text>
</comment>
<comment type="subunit">
    <text evidence="7">Forms oligomers.</text>
</comment>
<dbReference type="InterPro" id="IPR007159">
    <property type="entry name" value="SpoVT-AbrB_dom"/>
</dbReference>
<dbReference type="OrthoDB" id="9807753at2"/>
<dbReference type="InterPro" id="IPR035642">
    <property type="entry name" value="MraZ_N"/>
</dbReference>
<keyword evidence="5 7" id="KW-0238">DNA-binding</keyword>
<dbReference type="Gene3D" id="3.40.1550.20">
    <property type="entry name" value="Transcriptional regulator MraZ domain"/>
    <property type="match status" value="1"/>
</dbReference>
<keyword evidence="3" id="KW-0677">Repeat</keyword>
<dbReference type="KEGG" id="pseb:EOK75_04570"/>
<dbReference type="GO" id="GO:0003700">
    <property type="term" value="F:DNA-binding transcription factor activity"/>
    <property type="evidence" value="ECO:0007669"/>
    <property type="project" value="UniProtKB-UniRule"/>
</dbReference>
<dbReference type="InterPro" id="IPR037914">
    <property type="entry name" value="SpoVT-AbrB_sf"/>
</dbReference>
<dbReference type="RefSeq" id="WP_137192803.1">
    <property type="nucleotide sequence ID" value="NZ_CP039964.1"/>
</dbReference>
<dbReference type="GO" id="GO:2000143">
    <property type="term" value="P:negative regulation of DNA-templated transcription initiation"/>
    <property type="evidence" value="ECO:0007669"/>
    <property type="project" value="TreeGrafter"/>
</dbReference>
<dbReference type="Pfam" id="PF02381">
    <property type="entry name" value="MraZ"/>
    <property type="match status" value="1"/>
</dbReference>
<keyword evidence="6 7" id="KW-0804">Transcription</keyword>
<evidence type="ECO:0000256" key="7">
    <source>
        <dbReference type="HAMAP-Rule" id="MF_01008"/>
    </source>
</evidence>
<dbReference type="GO" id="GO:0000976">
    <property type="term" value="F:transcription cis-regulatory region binding"/>
    <property type="evidence" value="ECO:0007669"/>
    <property type="project" value="TreeGrafter"/>
</dbReference>
<protein>
    <recommendedName>
        <fullName evidence="1 7">Transcriptional regulator MraZ</fullName>
    </recommendedName>
</protein>
<dbReference type="CDD" id="cd16320">
    <property type="entry name" value="MraZ_N"/>
    <property type="match status" value="1"/>
</dbReference>
<accession>A0A4P8EEN3</accession>
<dbReference type="EMBL" id="CP039964">
    <property type="protein sequence ID" value="QCO55113.1"/>
    <property type="molecule type" value="Genomic_DNA"/>
</dbReference>
<evidence type="ECO:0000256" key="2">
    <source>
        <dbReference type="ARBA" id="ARBA00022490"/>
    </source>
</evidence>
<keyword evidence="2 7" id="KW-0963">Cytoplasm</keyword>
<organism evidence="9 10">
    <name type="scientific">Pseudorhodobacter turbinis</name>
    <dbReference type="NCBI Taxonomy" id="2500533"/>
    <lineage>
        <taxon>Bacteria</taxon>
        <taxon>Pseudomonadati</taxon>
        <taxon>Pseudomonadota</taxon>
        <taxon>Alphaproteobacteria</taxon>
        <taxon>Rhodobacterales</taxon>
        <taxon>Paracoccaceae</taxon>
        <taxon>Pseudorhodobacter</taxon>
    </lineage>
</organism>
<evidence type="ECO:0000256" key="3">
    <source>
        <dbReference type="ARBA" id="ARBA00022737"/>
    </source>
</evidence>
<feature type="domain" description="SpoVT-AbrB" evidence="8">
    <location>
        <begin position="92"/>
        <end position="137"/>
    </location>
</feature>
<dbReference type="InterPro" id="IPR003444">
    <property type="entry name" value="MraZ"/>
</dbReference>
<evidence type="ECO:0000259" key="8">
    <source>
        <dbReference type="PROSITE" id="PS51740"/>
    </source>
</evidence>
<dbReference type="InterPro" id="IPR035644">
    <property type="entry name" value="MraZ_C"/>
</dbReference>
<dbReference type="InterPro" id="IPR038619">
    <property type="entry name" value="MraZ_sf"/>
</dbReference>
<evidence type="ECO:0000256" key="6">
    <source>
        <dbReference type="ARBA" id="ARBA00023163"/>
    </source>
</evidence>
<dbReference type="InterPro" id="IPR020603">
    <property type="entry name" value="MraZ_dom"/>
</dbReference>
<comment type="subcellular location">
    <subcellularLocation>
        <location evidence="7">Cytoplasm</location>
        <location evidence="7">Nucleoid</location>
    </subcellularLocation>
</comment>
<keyword evidence="10" id="KW-1185">Reference proteome</keyword>
<dbReference type="PANTHER" id="PTHR34701">
    <property type="entry name" value="TRANSCRIPTIONAL REGULATOR MRAZ"/>
    <property type="match status" value="1"/>
</dbReference>
<reference evidence="9 10" key="1">
    <citation type="submission" date="2019-05" db="EMBL/GenBank/DDBJ databases">
        <title>Pseudorhodobacter turbinis sp. nov., isolated from the gut of the Korean turban shell.</title>
        <authorList>
            <person name="Jeong Y.-S."/>
            <person name="Kang W.-R."/>
            <person name="Bae J.-W."/>
        </authorList>
    </citation>
    <scope>NUCLEOTIDE SEQUENCE [LARGE SCALE GENOMIC DNA]</scope>
    <source>
        <strain evidence="9 10">S12M18</strain>
    </source>
</reference>
<sequence>MSEDFRGEYYQKVDSKARVSIPAAFRRVLDAGDPPSADYPRTRIVIVYGGKSRQFVECYTVRDADLLAARVRKLPIGSKQREIAERDLITRSLTVEIDENGRIVLPQKVRDKIAFDDGGETAFAGALDRFKIWKRDTYDAVNGSLDDEEDELPEGVDVLSLLSGTDQGE</sequence>
<dbReference type="PANTHER" id="PTHR34701:SF1">
    <property type="entry name" value="TRANSCRIPTIONAL REGULATOR MRAZ"/>
    <property type="match status" value="1"/>
</dbReference>
<dbReference type="HAMAP" id="MF_01008">
    <property type="entry name" value="MraZ"/>
    <property type="match status" value="1"/>
</dbReference>
<evidence type="ECO:0000256" key="4">
    <source>
        <dbReference type="ARBA" id="ARBA00023015"/>
    </source>
</evidence>
<dbReference type="GO" id="GO:0005737">
    <property type="term" value="C:cytoplasm"/>
    <property type="evidence" value="ECO:0007669"/>
    <property type="project" value="UniProtKB-UniRule"/>
</dbReference>
<dbReference type="GO" id="GO:0009295">
    <property type="term" value="C:nucleoid"/>
    <property type="evidence" value="ECO:0007669"/>
    <property type="project" value="UniProtKB-SubCell"/>
</dbReference>
<gene>
    <name evidence="7" type="primary">mraZ</name>
    <name evidence="9" type="ORF">EOK75_04570</name>
</gene>
<evidence type="ECO:0000313" key="10">
    <source>
        <dbReference type="Proteomes" id="UP000298631"/>
    </source>
</evidence>
<feature type="domain" description="SpoVT-AbrB" evidence="8">
    <location>
        <begin position="8"/>
        <end position="63"/>
    </location>
</feature>
<evidence type="ECO:0000313" key="9">
    <source>
        <dbReference type="EMBL" id="QCO55113.1"/>
    </source>
</evidence>
<evidence type="ECO:0000256" key="5">
    <source>
        <dbReference type="ARBA" id="ARBA00023125"/>
    </source>
</evidence>
<dbReference type="AlphaFoldDB" id="A0A4P8EEN3"/>
<dbReference type="PROSITE" id="PS51740">
    <property type="entry name" value="SPOVT_ABRB"/>
    <property type="match status" value="2"/>
</dbReference>